<proteinExistence type="predicted"/>
<protein>
    <submittedName>
        <fullName evidence="2">Uncharacterized protein</fullName>
    </submittedName>
</protein>
<gene>
    <name evidence="2" type="ORF">MB27_19090</name>
</gene>
<evidence type="ECO:0000256" key="1">
    <source>
        <dbReference type="SAM" id="MobiDB-lite"/>
    </source>
</evidence>
<feature type="region of interest" description="Disordered" evidence="1">
    <location>
        <begin position="1"/>
        <end position="29"/>
    </location>
</feature>
<evidence type="ECO:0000313" key="2">
    <source>
        <dbReference type="EMBL" id="KHD75999.1"/>
    </source>
</evidence>
<dbReference type="EMBL" id="JRTT01000021">
    <property type="protein sequence ID" value="KHD75999.1"/>
    <property type="molecule type" value="Genomic_DNA"/>
</dbReference>
<evidence type="ECO:0000313" key="3">
    <source>
        <dbReference type="Proteomes" id="UP000054537"/>
    </source>
</evidence>
<accession>A0A0A6UNU6</accession>
<sequence length="75" mass="7521">MVDVGVLVEGEPGSADAEPAEAAGCQSDREDAVRLGSGRLAGAGDDGGPDPVALGVVGVFEEEAFELAWPHVCGR</sequence>
<dbReference type="AlphaFoldDB" id="A0A0A6UNU6"/>
<organism evidence="2 3">
    <name type="scientific">Actinoplanes utahensis</name>
    <dbReference type="NCBI Taxonomy" id="1869"/>
    <lineage>
        <taxon>Bacteria</taxon>
        <taxon>Bacillati</taxon>
        <taxon>Actinomycetota</taxon>
        <taxon>Actinomycetes</taxon>
        <taxon>Micromonosporales</taxon>
        <taxon>Micromonosporaceae</taxon>
        <taxon>Actinoplanes</taxon>
    </lineage>
</organism>
<dbReference type="RefSeq" id="WP_043526165.1">
    <property type="nucleotide sequence ID" value="NZ_BAABKU010000023.1"/>
</dbReference>
<reference evidence="2 3" key="1">
    <citation type="submission" date="2014-10" db="EMBL/GenBank/DDBJ databases">
        <title>Draft genome sequence of Actinoplanes utahensis NRRL 12052.</title>
        <authorList>
            <person name="Velasco-Bucheli B."/>
            <person name="del Cerro C."/>
            <person name="Hormigo D."/>
            <person name="Garcia J.L."/>
            <person name="Acebal C."/>
            <person name="Arroyo M."/>
            <person name="de la Mata I."/>
        </authorList>
    </citation>
    <scope>NUCLEOTIDE SEQUENCE [LARGE SCALE GENOMIC DNA]</scope>
    <source>
        <strain evidence="2 3">NRRL 12052</strain>
    </source>
</reference>
<comment type="caution">
    <text evidence="2">The sequence shown here is derived from an EMBL/GenBank/DDBJ whole genome shotgun (WGS) entry which is preliminary data.</text>
</comment>
<dbReference type="Proteomes" id="UP000054537">
    <property type="component" value="Unassembled WGS sequence"/>
</dbReference>
<keyword evidence="3" id="KW-1185">Reference proteome</keyword>
<name>A0A0A6UNU6_ACTUT</name>